<gene>
    <name evidence="1" type="ORF">MRATA1EN3_LOCUS17757</name>
</gene>
<evidence type="ECO:0000313" key="1">
    <source>
        <dbReference type="EMBL" id="CAI9706544.1"/>
    </source>
</evidence>
<dbReference type="Proteomes" id="UP001162501">
    <property type="component" value="Chromosome 3"/>
</dbReference>
<name>A0ACB0F2L4_RANTA</name>
<protein>
    <submittedName>
        <fullName evidence="1">Uncharacterized protein</fullName>
    </submittedName>
</protein>
<accession>A0ACB0F2L4</accession>
<dbReference type="EMBL" id="OX596087">
    <property type="protein sequence ID" value="CAI9706544.1"/>
    <property type="molecule type" value="Genomic_DNA"/>
</dbReference>
<organism evidence="1 2">
    <name type="scientific">Rangifer tarandus platyrhynchus</name>
    <name type="common">Svalbard reindeer</name>
    <dbReference type="NCBI Taxonomy" id="3082113"/>
    <lineage>
        <taxon>Eukaryota</taxon>
        <taxon>Metazoa</taxon>
        <taxon>Chordata</taxon>
        <taxon>Craniata</taxon>
        <taxon>Vertebrata</taxon>
        <taxon>Euteleostomi</taxon>
        <taxon>Mammalia</taxon>
        <taxon>Eutheria</taxon>
        <taxon>Laurasiatheria</taxon>
        <taxon>Artiodactyla</taxon>
        <taxon>Ruminantia</taxon>
        <taxon>Pecora</taxon>
        <taxon>Cervidae</taxon>
        <taxon>Odocoileinae</taxon>
        <taxon>Rangifer</taxon>
    </lineage>
</organism>
<proteinExistence type="predicted"/>
<reference evidence="1" key="1">
    <citation type="submission" date="2023-05" db="EMBL/GenBank/DDBJ databases">
        <authorList>
            <consortium name="ELIXIR-Norway"/>
        </authorList>
    </citation>
    <scope>NUCLEOTIDE SEQUENCE</scope>
</reference>
<evidence type="ECO:0000313" key="2">
    <source>
        <dbReference type="Proteomes" id="UP001162501"/>
    </source>
</evidence>
<sequence>MTFNLNRCAPSKKSVYAPFISSQDREEKFPRLPADYPLYPMGQNCTTRHYLQQQERPESRKPQTRVHVREEPEMEKPAHNSQWKSHWSPIHLNYEAQALSITPAPAVILCYLETYIADENILLGPVNKDTIISTHKPKRMGYQQLEGKLFLKKIKGAPAGKGAVGGVATRRLACSACPFLLLGQPGPRSAFIAPPGTAGGGGGARSRGRGLAVEGAGQDEGVAC</sequence>